<proteinExistence type="inferred from homology"/>
<keyword evidence="5" id="KW-0255">Endonuclease</keyword>
<feature type="compositionally biased region" description="Basic and acidic residues" evidence="10">
    <location>
        <begin position="603"/>
        <end position="635"/>
    </location>
</feature>
<dbReference type="PANTHER" id="PTHR23336">
    <property type="entry name" value="ZINC FINGER CW-TYPE COILED-COIL DOMAIN PROTEIN 3"/>
    <property type="match status" value="1"/>
</dbReference>
<accession>A0ABD3H510</accession>
<keyword evidence="3" id="KW-0540">Nuclease</keyword>
<dbReference type="GO" id="GO:0008270">
    <property type="term" value="F:zinc ion binding"/>
    <property type="evidence" value="ECO:0007669"/>
    <property type="project" value="UniProtKB-KW"/>
</dbReference>
<evidence type="ECO:0000256" key="10">
    <source>
        <dbReference type="SAM" id="MobiDB-lite"/>
    </source>
</evidence>
<evidence type="ECO:0000313" key="13">
    <source>
        <dbReference type="Proteomes" id="UP001633002"/>
    </source>
</evidence>
<dbReference type="InterPro" id="IPR036890">
    <property type="entry name" value="HATPase_C_sf"/>
</dbReference>
<dbReference type="InterPro" id="IPR045261">
    <property type="entry name" value="MORC_ATPase"/>
</dbReference>
<comment type="subcellular location">
    <subcellularLocation>
        <location evidence="1">Nucleus</location>
    </subcellularLocation>
</comment>
<dbReference type="Pfam" id="PF07496">
    <property type="entry name" value="zf-CW"/>
    <property type="match status" value="1"/>
</dbReference>
<reference evidence="12 13" key="1">
    <citation type="submission" date="2024-09" db="EMBL/GenBank/DDBJ databases">
        <title>Chromosome-scale assembly of Riccia sorocarpa.</title>
        <authorList>
            <person name="Paukszto L."/>
        </authorList>
    </citation>
    <scope>NUCLEOTIDE SEQUENCE [LARGE SCALE GENOMIC DNA]</scope>
    <source>
        <strain evidence="12">LP-2024</strain>
        <tissue evidence="12">Aerial parts of the thallus</tissue>
    </source>
</reference>
<keyword evidence="8" id="KW-0175">Coiled coil</keyword>
<dbReference type="Gene3D" id="3.30.40.100">
    <property type="match status" value="1"/>
</dbReference>
<keyword evidence="13" id="KW-1185">Reference proteome</keyword>
<evidence type="ECO:0000256" key="4">
    <source>
        <dbReference type="ARBA" id="ARBA00022723"/>
    </source>
</evidence>
<dbReference type="Gene3D" id="3.30.565.10">
    <property type="entry name" value="Histidine kinase-like ATPase, C-terminal domain"/>
    <property type="match status" value="1"/>
</dbReference>
<feature type="region of interest" description="Disordered" evidence="10">
    <location>
        <begin position="855"/>
        <end position="880"/>
    </location>
</feature>
<dbReference type="Proteomes" id="UP001633002">
    <property type="component" value="Unassembled WGS sequence"/>
</dbReference>
<keyword evidence="9" id="KW-0539">Nucleus</keyword>
<name>A0ABD3H510_9MARC</name>
<feature type="domain" description="CW-type" evidence="11">
    <location>
        <begin position="383"/>
        <end position="437"/>
    </location>
</feature>
<gene>
    <name evidence="12" type="ORF">R1sor_003452</name>
</gene>
<keyword evidence="4" id="KW-0479">Metal-binding</keyword>
<comment type="caution">
    <text evidence="12">The sequence shown here is derived from an EMBL/GenBank/DDBJ whole genome shotgun (WGS) entry which is preliminary data.</text>
</comment>
<feature type="compositionally biased region" description="Basic and acidic residues" evidence="10">
    <location>
        <begin position="443"/>
        <end position="468"/>
    </location>
</feature>
<feature type="compositionally biased region" description="Polar residues" evidence="10">
    <location>
        <begin position="686"/>
        <end position="737"/>
    </location>
</feature>
<evidence type="ECO:0000256" key="3">
    <source>
        <dbReference type="ARBA" id="ARBA00022722"/>
    </source>
</evidence>
<dbReference type="InterPro" id="IPR011124">
    <property type="entry name" value="Znf_CW"/>
</dbReference>
<dbReference type="CDD" id="cd06503">
    <property type="entry name" value="ATP-synt_Fo_b"/>
    <property type="match status" value="1"/>
</dbReference>
<evidence type="ECO:0000313" key="12">
    <source>
        <dbReference type="EMBL" id="KAL3685430.1"/>
    </source>
</evidence>
<dbReference type="PANTHER" id="PTHR23336:SF76">
    <property type="entry name" value="MORC S5 DOMAIN-CONTAINING PROTEIN"/>
    <property type="match status" value="1"/>
</dbReference>
<dbReference type="EMBL" id="JBJQOH010000006">
    <property type="protein sequence ID" value="KAL3685430.1"/>
    <property type="molecule type" value="Genomic_DNA"/>
</dbReference>
<evidence type="ECO:0000256" key="9">
    <source>
        <dbReference type="ARBA" id="ARBA00023242"/>
    </source>
</evidence>
<dbReference type="GO" id="GO:0005634">
    <property type="term" value="C:nucleus"/>
    <property type="evidence" value="ECO:0007669"/>
    <property type="project" value="UniProtKB-SubCell"/>
</dbReference>
<dbReference type="GO" id="GO:0004519">
    <property type="term" value="F:endonuclease activity"/>
    <property type="evidence" value="ECO:0007669"/>
    <property type="project" value="UniProtKB-KW"/>
</dbReference>
<dbReference type="Pfam" id="PF13589">
    <property type="entry name" value="HATPase_c_3"/>
    <property type="match status" value="1"/>
</dbReference>
<feature type="region of interest" description="Disordered" evidence="10">
    <location>
        <begin position="603"/>
        <end position="842"/>
    </location>
</feature>
<dbReference type="PROSITE" id="PS51050">
    <property type="entry name" value="ZF_CW"/>
    <property type="match status" value="1"/>
</dbReference>
<dbReference type="AlphaFoldDB" id="A0ABD3H510"/>
<organism evidence="12 13">
    <name type="scientific">Riccia sorocarpa</name>
    <dbReference type="NCBI Taxonomy" id="122646"/>
    <lineage>
        <taxon>Eukaryota</taxon>
        <taxon>Viridiplantae</taxon>
        <taxon>Streptophyta</taxon>
        <taxon>Embryophyta</taxon>
        <taxon>Marchantiophyta</taxon>
        <taxon>Marchantiopsida</taxon>
        <taxon>Marchantiidae</taxon>
        <taxon>Marchantiales</taxon>
        <taxon>Ricciaceae</taxon>
        <taxon>Riccia</taxon>
    </lineage>
</organism>
<dbReference type="InterPro" id="IPR041006">
    <property type="entry name" value="Morc_S5"/>
</dbReference>
<comment type="similarity">
    <text evidence="2">Belongs to the MORC ATPase protein family.</text>
</comment>
<feature type="region of interest" description="Disordered" evidence="10">
    <location>
        <begin position="427"/>
        <end position="468"/>
    </location>
</feature>
<dbReference type="Pfam" id="PF17942">
    <property type="entry name" value="Morc6_S5"/>
    <property type="match status" value="1"/>
</dbReference>
<evidence type="ECO:0000256" key="5">
    <source>
        <dbReference type="ARBA" id="ARBA00022759"/>
    </source>
</evidence>
<evidence type="ECO:0000256" key="1">
    <source>
        <dbReference type="ARBA" id="ARBA00004123"/>
    </source>
</evidence>
<feature type="compositionally biased region" description="Basic and acidic residues" evidence="10">
    <location>
        <begin position="663"/>
        <end position="677"/>
    </location>
</feature>
<evidence type="ECO:0000256" key="7">
    <source>
        <dbReference type="ARBA" id="ARBA00022833"/>
    </source>
</evidence>
<sequence>MVDNYVHVKHCTTHPKFLHSNSTSHRWVFGAIAELIDNAIDPDVNASQFCIDMKEFNGEPCLVFMDNGSGLVPEKVHKMLSFGHSKKQMTPGDRSIGKHGNGFKSGTMRLGKDVLVLTKCADSMTAGFLSQTFLADTKAEDILIPQYSIFPDEESLLAQLDAIPNTGAILIISNLRRHEGVLELDFDTDPHDIRISSDIASAPYFQQLRPSQPNSTVVPMDYSLRAYLSILYKIPRMQIFIRDKKVKTKRIAGLLSQRETEIYKPYGVAESIKIELGFNTENKNLYGMMLYHRNRLIKAYMRVGMQLEENERGMGVIGLVEADFLQPTHNKQDFDDTTAYRRLLKKLADVLAEYWWEKKERVTALLLQQEGRRKGSAGAHAEDVPDINWVQCDNPTCLKWRVLPPGTAVEKLPDIWYCEYHPDPKYRRHDEPEQEWDTTVQHEITERRRERKREYDREKKEREAEKKRQRLEAVARESVAQLERQKEELFKGIQEQLERERQAVEEKKRREEEVKKLNEEWALIKEDCARMESQREEMLNKQKELERQLTAAQEELARKAEEKLEFARLQAQIEAERAAQLEAEKAARIRAEKAAQLEAERLARLEREVERERAAEREAEKEAAMRAEARLHRQSQDQTQPPEENGHVPATDGTSSKGKRRKSESSRDKRGTSLKEKQRSHKGTVPVSTIQLPQLSSDVTQTHQINEVNGAHQNQGPEQCRMSPTSPSSAAQTQKPMQVSPPPSHDKSAAPAREEVERVPTVNQGHCSGTGLPEENRFQLTPPGRSRKQGRPVRTSQPPVFKCCPSDHTPPPNSAQKTKRRERIRNGEVSSSATQDVQSSSIELNQAAEVNVFENRKTGSRKRQIEVSSPSVDQRSIAVPDPGPQHQIAEMDTNGPFIGSLVSTAQQLPIVSGNAGNDAPAAQLVNDSARSAGPDEQILASYPSPGRLCIDLPMDASRSGSVRTLDKEFYSSQRRLRLALNTLAKIGGLNDGRVYDLDQLPITDDEVIELCEKTQESVESRIAKYMQDVTSLKAELAFVMADKYQHDQGRGWNFKIQSVVNKSGVVEVSKKT</sequence>
<evidence type="ECO:0000256" key="6">
    <source>
        <dbReference type="ARBA" id="ARBA00022771"/>
    </source>
</evidence>
<keyword evidence="7" id="KW-0862">Zinc</keyword>
<feature type="compositionally biased region" description="Low complexity" evidence="10">
    <location>
        <begin position="829"/>
        <end position="841"/>
    </location>
</feature>
<evidence type="ECO:0000256" key="8">
    <source>
        <dbReference type="ARBA" id="ARBA00023054"/>
    </source>
</evidence>
<dbReference type="GO" id="GO:0031349">
    <property type="term" value="P:positive regulation of defense response"/>
    <property type="evidence" value="ECO:0007669"/>
    <property type="project" value="UniProtKB-ARBA"/>
</dbReference>
<protein>
    <recommendedName>
        <fullName evidence="11">CW-type domain-containing protein</fullName>
    </recommendedName>
</protein>
<keyword evidence="5" id="KW-0378">Hydrolase</keyword>
<evidence type="ECO:0000256" key="2">
    <source>
        <dbReference type="ARBA" id="ARBA00007845"/>
    </source>
</evidence>
<evidence type="ECO:0000259" key="11">
    <source>
        <dbReference type="PROSITE" id="PS51050"/>
    </source>
</evidence>
<keyword evidence="6" id="KW-0863">Zinc-finger</keyword>
<feature type="compositionally biased region" description="Basic and acidic residues" evidence="10">
    <location>
        <begin position="744"/>
        <end position="758"/>
    </location>
</feature>
<dbReference type="SUPFAM" id="SSF55874">
    <property type="entry name" value="ATPase domain of HSP90 chaperone/DNA topoisomerase II/histidine kinase"/>
    <property type="match status" value="1"/>
</dbReference>